<sequence>MQDGIFIAAPQGHPWEVSLDQVEGWLRERFPQALIFRERTRSSRVEYLDFECAIEGETRHGAFFERSHLLLNDGSPSFWADFIVWFLGRLPTGSQAVGMLEAVPEPRPLPTDATPDQVIAFFDDLAASDN</sequence>
<evidence type="ECO:0000313" key="2">
    <source>
        <dbReference type="Proteomes" id="UP000584374"/>
    </source>
</evidence>
<name>A0A840QF84_9PSEU</name>
<reference evidence="1 2" key="1">
    <citation type="submission" date="2020-08" db="EMBL/GenBank/DDBJ databases">
        <title>Sequencing the genomes of 1000 actinobacteria strains.</title>
        <authorList>
            <person name="Klenk H.-P."/>
        </authorList>
    </citation>
    <scope>NUCLEOTIDE SEQUENCE [LARGE SCALE GENOMIC DNA]</scope>
    <source>
        <strain evidence="1 2">DSM 45584</strain>
    </source>
</reference>
<keyword evidence="2" id="KW-1185">Reference proteome</keyword>
<protein>
    <submittedName>
        <fullName evidence="1">Uncharacterized protein</fullName>
    </submittedName>
</protein>
<organism evidence="1 2">
    <name type="scientific">Saccharopolyspora phatthalungensis</name>
    <dbReference type="NCBI Taxonomy" id="664693"/>
    <lineage>
        <taxon>Bacteria</taxon>
        <taxon>Bacillati</taxon>
        <taxon>Actinomycetota</taxon>
        <taxon>Actinomycetes</taxon>
        <taxon>Pseudonocardiales</taxon>
        <taxon>Pseudonocardiaceae</taxon>
        <taxon>Saccharopolyspora</taxon>
    </lineage>
</organism>
<gene>
    <name evidence="1" type="ORF">BJ970_006685</name>
</gene>
<dbReference type="AlphaFoldDB" id="A0A840QF84"/>
<dbReference type="EMBL" id="JACHIW010000002">
    <property type="protein sequence ID" value="MBB5159086.1"/>
    <property type="molecule type" value="Genomic_DNA"/>
</dbReference>
<dbReference type="RefSeq" id="WP_184731283.1">
    <property type="nucleotide sequence ID" value="NZ_JACHIW010000002.1"/>
</dbReference>
<accession>A0A840QF84</accession>
<comment type="caution">
    <text evidence="1">The sequence shown here is derived from an EMBL/GenBank/DDBJ whole genome shotgun (WGS) entry which is preliminary data.</text>
</comment>
<dbReference type="Proteomes" id="UP000584374">
    <property type="component" value="Unassembled WGS sequence"/>
</dbReference>
<proteinExistence type="predicted"/>
<evidence type="ECO:0000313" key="1">
    <source>
        <dbReference type="EMBL" id="MBB5159086.1"/>
    </source>
</evidence>